<evidence type="ECO:0000313" key="2">
    <source>
        <dbReference type="Proteomes" id="UP000002931"/>
    </source>
</evidence>
<accession>A3VGW5</accession>
<protein>
    <submittedName>
        <fullName evidence="1">Uncharacterized protein</fullName>
    </submittedName>
</protein>
<keyword evidence="2" id="KW-1185">Reference proteome</keyword>
<sequence>MFENSQASIMWLIRNRMAKPTKRNAAPRTGRDTLANFLSAVARSP</sequence>
<organism evidence="1 2">
    <name type="scientific">Maritimibacter alkaliphilus HTCC2654</name>
    <dbReference type="NCBI Taxonomy" id="314271"/>
    <lineage>
        <taxon>Bacteria</taxon>
        <taxon>Pseudomonadati</taxon>
        <taxon>Pseudomonadota</taxon>
        <taxon>Alphaproteobacteria</taxon>
        <taxon>Rhodobacterales</taxon>
        <taxon>Roseobacteraceae</taxon>
        <taxon>Maritimibacter</taxon>
    </lineage>
</organism>
<comment type="caution">
    <text evidence="1">The sequence shown here is derived from an EMBL/GenBank/DDBJ whole genome shotgun (WGS) entry which is preliminary data.</text>
</comment>
<reference evidence="1 2" key="1">
    <citation type="journal article" date="2010" name="J. Bacteriol.">
        <title>Genome sequences of Pelagibaca bermudensis HTCC2601T and Maritimibacter alkaliphilus HTCC2654T, the type strains of two marine Roseobacter genera.</title>
        <authorList>
            <person name="Thrash J.C."/>
            <person name="Cho J.C."/>
            <person name="Ferriera S."/>
            <person name="Johnson J."/>
            <person name="Vergin K.L."/>
            <person name="Giovannoni S.J."/>
        </authorList>
    </citation>
    <scope>NUCLEOTIDE SEQUENCE [LARGE SCALE GENOMIC DNA]</scope>
    <source>
        <strain evidence="1 2">HTCC2654</strain>
    </source>
</reference>
<proteinExistence type="predicted"/>
<gene>
    <name evidence="1" type="ORF">RB2654_14580</name>
</gene>
<name>A3VGW5_9RHOB</name>
<dbReference type="Proteomes" id="UP000002931">
    <property type="component" value="Unassembled WGS sequence"/>
</dbReference>
<dbReference type="HOGENOM" id="CLU_3201777_0_0_5"/>
<evidence type="ECO:0000313" key="1">
    <source>
        <dbReference type="EMBL" id="EAQ12520.1"/>
    </source>
</evidence>
<dbReference type="AlphaFoldDB" id="A3VGW5"/>
<dbReference type="EMBL" id="AAMT01000008">
    <property type="protein sequence ID" value="EAQ12520.1"/>
    <property type="molecule type" value="Genomic_DNA"/>
</dbReference>